<dbReference type="OrthoDB" id="6402251at2"/>
<keyword evidence="1" id="KW-0472">Membrane</keyword>
<dbReference type="Gene3D" id="2.30.42.10">
    <property type="match status" value="1"/>
</dbReference>
<dbReference type="SUPFAM" id="SSF50156">
    <property type="entry name" value="PDZ domain-like"/>
    <property type="match status" value="1"/>
</dbReference>
<evidence type="ECO:0000256" key="1">
    <source>
        <dbReference type="SAM" id="Phobius"/>
    </source>
</evidence>
<keyword evidence="1" id="KW-1133">Transmembrane helix</keyword>
<keyword evidence="1" id="KW-0812">Transmembrane</keyword>
<dbReference type="AlphaFoldDB" id="A0A5R9II61"/>
<reference evidence="3 4" key="1">
    <citation type="submission" date="2019-05" db="EMBL/GenBank/DDBJ databases">
        <title>Genome sequences of Thalassotalea litorea 1K03283.</title>
        <authorList>
            <person name="Zhang D."/>
        </authorList>
    </citation>
    <scope>NUCLEOTIDE SEQUENCE [LARGE SCALE GENOMIC DNA]</scope>
    <source>
        <strain evidence="3 4">MCCC 1K03283</strain>
    </source>
</reference>
<proteinExistence type="predicted"/>
<dbReference type="PROSITE" id="PS50106">
    <property type="entry name" value="PDZ"/>
    <property type="match status" value="1"/>
</dbReference>
<accession>A0A5R9II61</accession>
<evidence type="ECO:0000313" key="3">
    <source>
        <dbReference type="EMBL" id="TLU61848.1"/>
    </source>
</evidence>
<dbReference type="EMBL" id="VCBC01000014">
    <property type="protein sequence ID" value="TLU61848.1"/>
    <property type="molecule type" value="Genomic_DNA"/>
</dbReference>
<protein>
    <submittedName>
        <fullName evidence="3">PDZ domain-containing protein</fullName>
    </submittedName>
</protein>
<evidence type="ECO:0000313" key="4">
    <source>
        <dbReference type="Proteomes" id="UP000307790"/>
    </source>
</evidence>
<name>A0A5R9II61_9GAMM</name>
<organism evidence="3 4">
    <name type="scientific">Thalassotalea litorea</name>
    <dbReference type="NCBI Taxonomy" id="2020715"/>
    <lineage>
        <taxon>Bacteria</taxon>
        <taxon>Pseudomonadati</taxon>
        <taxon>Pseudomonadota</taxon>
        <taxon>Gammaproteobacteria</taxon>
        <taxon>Alteromonadales</taxon>
        <taxon>Colwelliaceae</taxon>
        <taxon>Thalassotalea</taxon>
    </lineage>
</organism>
<feature type="domain" description="PDZ" evidence="2">
    <location>
        <begin position="77"/>
        <end position="137"/>
    </location>
</feature>
<dbReference type="InterPro" id="IPR036034">
    <property type="entry name" value="PDZ_sf"/>
</dbReference>
<dbReference type="SMART" id="SM00228">
    <property type="entry name" value="PDZ"/>
    <property type="match status" value="1"/>
</dbReference>
<keyword evidence="4" id="KW-1185">Reference proteome</keyword>
<dbReference type="Pfam" id="PF13180">
    <property type="entry name" value="PDZ_2"/>
    <property type="match status" value="1"/>
</dbReference>
<feature type="transmembrane region" description="Helical" evidence="1">
    <location>
        <begin position="12"/>
        <end position="33"/>
    </location>
</feature>
<gene>
    <name evidence="3" type="ORF">FE810_13600</name>
</gene>
<evidence type="ECO:0000259" key="2">
    <source>
        <dbReference type="PROSITE" id="PS50106"/>
    </source>
</evidence>
<dbReference type="Proteomes" id="UP000307790">
    <property type="component" value="Unassembled WGS sequence"/>
</dbReference>
<sequence>MYEDLPVKYNKTSFSLILTLMIINIFSSFQILASDSELSPESTKHIETLRSEIISTLLAISDIENKAGKDMSDFHYTLKIPAQEHISIGLLVDTQDRKDGFNVIGVIPGSVVEQVGIKANDKIVSVNNIQVSTVENLDQMKNLWHFKANEQLTLGVSSEGNTREVTFKVPGVYLPEVKLSIVAQSHVSAAMLAQANAQFPTSNCGIISVTNTSDKNEISTVKFLKIDTTNIDVSRRFRQVAPGKHQILLGLGNRYNEALYDSEYQTIEIDVQPGIKYSLGALVEKDPKRARGGRQWQPIIWKTEAKDCVASQ</sequence>
<dbReference type="InterPro" id="IPR001478">
    <property type="entry name" value="PDZ"/>
</dbReference>
<comment type="caution">
    <text evidence="3">The sequence shown here is derived from an EMBL/GenBank/DDBJ whole genome shotgun (WGS) entry which is preliminary data.</text>
</comment>